<evidence type="ECO:0000313" key="5">
    <source>
        <dbReference type="Proteomes" id="UP000030016"/>
    </source>
</evidence>
<feature type="compositionally biased region" description="Low complexity" evidence="1">
    <location>
        <begin position="38"/>
        <end position="47"/>
    </location>
</feature>
<dbReference type="EMBL" id="JDRX01000012">
    <property type="protein sequence ID" value="KGN02166.1"/>
    <property type="molecule type" value="Genomic_DNA"/>
</dbReference>
<comment type="caution">
    <text evidence="4">The sequence shown here is derived from an EMBL/GenBank/DDBJ whole genome shotgun (WGS) entry which is preliminary data.</text>
</comment>
<feature type="transmembrane region" description="Helical" evidence="2">
    <location>
        <begin position="7"/>
        <end position="27"/>
    </location>
</feature>
<keyword evidence="2" id="KW-1133">Transmembrane helix</keyword>
<dbReference type="Pfam" id="PF01476">
    <property type="entry name" value="LysM"/>
    <property type="match status" value="2"/>
</dbReference>
<name>A0AA89CUN6_CLONO</name>
<feature type="domain" description="LysM" evidence="3">
    <location>
        <begin position="140"/>
        <end position="190"/>
    </location>
</feature>
<organism evidence="4 5">
    <name type="scientific">Clostridium novyi A str. 4570</name>
    <dbReference type="NCBI Taxonomy" id="1444290"/>
    <lineage>
        <taxon>Bacteria</taxon>
        <taxon>Bacillati</taxon>
        <taxon>Bacillota</taxon>
        <taxon>Clostridia</taxon>
        <taxon>Eubacteriales</taxon>
        <taxon>Clostridiaceae</taxon>
        <taxon>Clostridium</taxon>
    </lineage>
</organism>
<feature type="domain" description="LysM" evidence="3">
    <location>
        <begin position="79"/>
        <end position="129"/>
    </location>
</feature>
<dbReference type="InterPro" id="IPR036779">
    <property type="entry name" value="LysM_dom_sf"/>
</dbReference>
<protein>
    <submittedName>
        <fullName evidence="4">Peptidoglycan-binding protein LysM</fullName>
    </submittedName>
</protein>
<evidence type="ECO:0000256" key="1">
    <source>
        <dbReference type="SAM" id="MobiDB-lite"/>
    </source>
</evidence>
<dbReference type="Gene3D" id="3.10.350.10">
    <property type="entry name" value="LysM domain"/>
    <property type="match status" value="2"/>
</dbReference>
<keyword evidence="2" id="KW-0472">Membrane</keyword>
<dbReference type="AlphaFoldDB" id="A0AA89CUN6"/>
<gene>
    <name evidence="4" type="ORF">Z969_06445</name>
</gene>
<keyword evidence="2" id="KW-0812">Transmembrane</keyword>
<dbReference type="PROSITE" id="PS51782">
    <property type="entry name" value="LYSM"/>
    <property type="match status" value="2"/>
</dbReference>
<evidence type="ECO:0000259" key="3">
    <source>
        <dbReference type="PROSITE" id="PS51782"/>
    </source>
</evidence>
<evidence type="ECO:0000313" key="4">
    <source>
        <dbReference type="EMBL" id="KGN02166.1"/>
    </source>
</evidence>
<dbReference type="CDD" id="cd00118">
    <property type="entry name" value="LysM"/>
    <property type="match status" value="2"/>
</dbReference>
<dbReference type="Proteomes" id="UP000030016">
    <property type="component" value="Unassembled WGS sequence"/>
</dbReference>
<accession>A0AA89CUN6</accession>
<evidence type="ECO:0000256" key="2">
    <source>
        <dbReference type="SAM" id="Phobius"/>
    </source>
</evidence>
<feature type="compositionally biased region" description="Basic and acidic residues" evidence="1">
    <location>
        <begin position="48"/>
        <end position="67"/>
    </location>
</feature>
<dbReference type="SMART" id="SM00257">
    <property type="entry name" value="LysM"/>
    <property type="match status" value="2"/>
</dbReference>
<dbReference type="SUPFAM" id="SSF54106">
    <property type="entry name" value="LysM domain"/>
    <property type="match status" value="2"/>
</dbReference>
<feature type="region of interest" description="Disordered" evidence="1">
    <location>
        <begin position="36"/>
        <end position="70"/>
    </location>
</feature>
<proteinExistence type="predicted"/>
<dbReference type="InterPro" id="IPR018392">
    <property type="entry name" value="LysM"/>
</dbReference>
<dbReference type="RefSeq" id="WP_039249745.1">
    <property type="nucleotide sequence ID" value="NZ_JDRX01000012.1"/>
</dbReference>
<sequence>MKPEIKKALIIISSSVVLFVSVFFLTFKLNNLSPNETKNNSVSLNKNSSDKVESDDIKESNNLKDNDTNTIDISNEKHTEYIVKEGDTLFSIARKTMPWKSQEDAVKTLQVMNSLKNRELLTVGSHLVIPVNTIDVSGCTKYIVQQGENLYTIAEKCMPSLNPNDAVKIIMQKNNLSDPSVLSTGLEIYIPNESAEANSNSVKNDATK</sequence>
<reference evidence="4 5" key="1">
    <citation type="submission" date="2014-01" db="EMBL/GenBank/DDBJ databases">
        <title>Plasmidome dynamics in the species complex Clostridium novyi sensu lato converts strains of independent lineages into distinctly different pathogens.</title>
        <authorList>
            <person name="Skarin H."/>
            <person name="Segerman B."/>
        </authorList>
    </citation>
    <scope>NUCLEOTIDE SEQUENCE [LARGE SCALE GENOMIC DNA]</scope>
    <source>
        <strain evidence="4 5">4570</strain>
    </source>
</reference>